<dbReference type="STRING" id="46223.SAMN05421852_10391"/>
<dbReference type="Gene3D" id="1.20.1260.10">
    <property type="match status" value="1"/>
</dbReference>
<reference evidence="2 3" key="1">
    <citation type="submission" date="2016-10" db="EMBL/GenBank/DDBJ databases">
        <authorList>
            <person name="de Groot N.N."/>
        </authorList>
    </citation>
    <scope>NUCLEOTIDE SEQUENCE [LARGE SCALE GENOMIC DNA]</scope>
    <source>
        <strain evidence="2 3">DSM 44778</strain>
    </source>
</reference>
<dbReference type="AlphaFoldDB" id="A0A1I3MJ46"/>
<organism evidence="2 3">
    <name type="scientific">Thermoflavimicrobium dichotomicum</name>
    <dbReference type="NCBI Taxonomy" id="46223"/>
    <lineage>
        <taxon>Bacteria</taxon>
        <taxon>Bacillati</taxon>
        <taxon>Bacillota</taxon>
        <taxon>Bacilli</taxon>
        <taxon>Bacillales</taxon>
        <taxon>Thermoactinomycetaceae</taxon>
        <taxon>Thermoflavimicrobium</taxon>
    </lineage>
</organism>
<dbReference type="SUPFAM" id="SSF47240">
    <property type="entry name" value="Ferritin-like"/>
    <property type="match status" value="1"/>
</dbReference>
<dbReference type="EMBL" id="FORR01000003">
    <property type="protein sequence ID" value="SFI97038.1"/>
    <property type="molecule type" value="Genomic_DNA"/>
</dbReference>
<evidence type="ECO:0000256" key="1">
    <source>
        <dbReference type="SAM" id="Coils"/>
    </source>
</evidence>
<proteinExistence type="predicted"/>
<sequence>MEQLTQMELTHVEELLSMEALAVKKYKLYSEQCKEKEWIPLFQEAMNQHQQRIKQLINQLRKHDGKETRKH</sequence>
<keyword evidence="3" id="KW-1185">Reference proteome</keyword>
<dbReference type="OrthoDB" id="2990588at2"/>
<evidence type="ECO:0000313" key="2">
    <source>
        <dbReference type="EMBL" id="SFI97038.1"/>
    </source>
</evidence>
<name>A0A1I3MJ46_9BACL</name>
<gene>
    <name evidence="2" type="ORF">SAMN05421852_10391</name>
</gene>
<evidence type="ECO:0000313" key="3">
    <source>
        <dbReference type="Proteomes" id="UP000199545"/>
    </source>
</evidence>
<dbReference type="Proteomes" id="UP000199545">
    <property type="component" value="Unassembled WGS sequence"/>
</dbReference>
<dbReference type="InterPro" id="IPR009078">
    <property type="entry name" value="Ferritin-like_SF"/>
</dbReference>
<evidence type="ECO:0008006" key="4">
    <source>
        <dbReference type="Google" id="ProtNLM"/>
    </source>
</evidence>
<dbReference type="InterPro" id="IPR012347">
    <property type="entry name" value="Ferritin-like"/>
</dbReference>
<dbReference type="RefSeq" id="WP_093228424.1">
    <property type="nucleotide sequence ID" value="NZ_FORR01000003.1"/>
</dbReference>
<keyword evidence="1" id="KW-0175">Coiled coil</keyword>
<feature type="coiled-coil region" evidence="1">
    <location>
        <begin position="39"/>
        <end position="66"/>
    </location>
</feature>
<accession>A0A1I3MJ46</accession>
<protein>
    <recommendedName>
        <fullName evidence="4">Spore coat protein</fullName>
    </recommendedName>
</protein>